<dbReference type="Pfam" id="PF10067">
    <property type="entry name" value="DUF2306"/>
    <property type="match status" value="1"/>
</dbReference>
<keyword evidence="1" id="KW-0472">Membrane</keyword>
<accession>C2Y398</accession>
<reference evidence="2" key="1">
    <citation type="journal article" date="2012" name="Genome Res.">
        <title>Genomic characterization of the Bacillus cereus sensu lato species: Backdrop to the evolution of Bacillus anthracis.</title>
        <authorList>
            <person name="Zwick M.E."/>
            <person name="Joseph S.J."/>
            <person name="Didelot X."/>
            <person name="Chen P.E."/>
            <person name="Bishop-Lilly K.A."/>
            <person name="Stewart A.C."/>
            <person name="Willner K."/>
            <person name="Nolan N."/>
            <person name="Lentz S."/>
            <person name="Thomason M.K."/>
            <person name="Sozhamannan S."/>
            <person name="Mateczun A.J."/>
            <person name="Du L."/>
            <person name="Read T.D."/>
        </authorList>
    </citation>
    <scope>NUCLEOTIDE SEQUENCE [LARGE SCALE GENOMIC DNA]</scope>
    <source>
        <strain evidence="2">AH603</strain>
    </source>
</reference>
<feature type="transmembrane region" description="Helical" evidence="1">
    <location>
        <begin position="97"/>
        <end position="114"/>
    </location>
</feature>
<dbReference type="InterPro" id="IPR018750">
    <property type="entry name" value="DUF2306_membrane"/>
</dbReference>
<feature type="transmembrane region" description="Helical" evidence="1">
    <location>
        <begin position="187"/>
        <end position="208"/>
    </location>
</feature>
<proteinExistence type="predicted"/>
<dbReference type="HOGENOM" id="CLU_078522_1_1_9"/>
<feature type="transmembrane region" description="Helical" evidence="1">
    <location>
        <begin position="162"/>
        <end position="181"/>
    </location>
</feature>
<gene>
    <name evidence="2" type="ORF">bcere0026_54500</name>
</gene>
<feature type="transmembrane region" description="Helical" evidence="1">
    <location>
        <begin position="15"/>
        <end position="35"/>
    </location>
</feature>
<organism evidence="2">
    <name type="scientific">Bacillus mycoides</name>
    <dbReference type="NCBI Taxonomy" id="1405"/>
    <lineage>
        <taxon>Bacteria</taxon>
        <taxon>Bacillati</taxon>
        <taxon>Bacillota</taxon>
        <taxon>Bacilli</taxon>
        <taxon>Bacillales</taxon>
        <taxon>Bacillaceae</taxon>
        <taxon>Bacillus</taxon>
        <taxon>Bacillus cereus group</taxon>
    </lineage>
</organism>
<dbReference type="AlphaFoldDB" id="C2Y398"/>
<keyword evidence="1" id="KW-0812">Transmembrane</keyword>
<evidence type="ECO:0000256" key="1">
    <source>
        <dbReference type="SAM" id="Phobius"/>
    </source>
</evidence>
<dbReference type="EMBL" id="ACMP01000187">
    <property type="protein sequence ID" value="EEL67616.1"/>
    <property type="molecule type" value="Genomic_DNA"/>
</dbReference>
<feature type="transmembrane region" description="Helical" evidence="1">
    <location>
        <begin position="55"/>
        <end position="77"/>
    </location>
</feature>
<sequence length="225" mass="25763">MLQGGGEIMNKKTRFIFTFSAILVAGYAVFQYFIMDGFQAGFVQMKLMFLSKMSAFWYIMLFLHIATSVVALVIGPFTLSTKFREKNISRHRMIGKIYMIGVLLGGVSGLYLSFYATGGLVGKLGFGLLSVFWLTSAYQALNRVKNKKIQDHRNWMIRNYSLTFAAVTLRIWLPLFVLLFGLKHFELSYAVIAWLAWVPNLIIAELFIRQSRNKGQQQKNADLHF</sequence>
<feature type="transmembrane region" description="Helical" evidence="1">
    <location>
        <begin position="120"/>
        <end position="141"/>
    </location>
</feature>
<comment type="caution">
    <text evidence="2">The sequence shown here is derived from an EMBL/GenBank/DDBJ whole genome shotgun (WGS) entry which is preliminary data.</text>
</comment>
<keyword evidence="1" id="KW-1133">Transmembrane helix</keyword>
<dbReference type="Proteomes" id="UP000001753">
    <property type="component" value="Chromosome"/>
</dbReference>
<evidence type="ECO:0000313" key="2">
    <source>
        <dbReference type="EMBL" id="EEL67616.1"/>
    </source>
</evidence>
<protein>
    <recommendedName>
        <fullName evidence="3">DUF2306 domain-containing protein</fullName>
    </recommendedName>
</protein>
<evidence type="ECO:0008006" key="3">
    <source>
        <dbReference type="Google" id="ProtNLM"/>
    </source>
</evidence>
<name>C2Y398_BACMY</name>